<dbReference type="GO" id="GO:0008569">
    <property type="term" value="F:minus-end-directed microtubule motor activity"/>
    <property type="evidence" value="ECO:0007669"/>
    <property type="project" value="InterPro"/>
</dbReference>
<dbReference type="Gene3D" id="1.10.8.720">
    <property type="entry name" value="Region D6 of dynein motor"/>
    <property type="match status" value="1"/>
</dbReference>
<dbReference type="InterPro" id="IPR042228">
    <property type="entry name" value="Dynein_linker_3"/>
</dbReference>
<dbReference type="FunFam" id="3.20.180.20:FF:000002">
    <property type="entry name" value="Cytoplasmic dynein heavy chain 1"/>
    <property type="match status" value="1"/>
</dbReference>
<dbReference type="Proteomes" id="UP000094236">
    <property type="component" value="Unassembled WGS sequence"/>
</dbReference>
<dbReference type="InterPro" id="IPR054354">
    <property type="entry name" value="DYNC2H1-like_lid"/>
</dbReference>
<dbReference type="InterPro" id="IPR042219">
    <property type="entry name" value="AAA_lid_11_sf"/>
</dbReference>
<dbReference type="Gene3D" id="1.10.287.2620">
    <property type="match status" value="1"/>
</dbReference>
<keyword evidence="14" id="KW-0206">Cytoskeleton</keyword>
<evidence type="ECO:0000256" key="13">
    <source>
        <dbReference type="ARBA" id="ARBA00023175"/>
    </source>
</evidence>
<dbReference type="EMBL" id="KV454011">
    <property type="protein sequence ID" value="ODV98401.1"/>
    <property type="molecule type" value="Genomic_DNA"/>
</dbReference>
<dbReference type="InterPro" id="IPR035706">
    <property type="entry name" value="AAA_9"/>
</dbReference>
<keyword evidence="12 17" id="KW-0175">Coiled coil</keyword>
<dbReference type="Pfam" id="PF12777">
    <property type="entry name" value="MT"/>
    <property type="match status" value="1"/>
</dbReference>
<accession>A0A1E4U333</accession>
<dbReference type="GO" id="GO:0000235">
    <property type="term" value="C:astral microtubule"/>
    <property type="evidence" value="ECO:0007669"/>
    <property type="project" value="UniProtKB-ARBA"/>
</dbReference>
<evidence type="ECO:0000259" key="18">
    <source>
        <dbReference type="SMART" id="SM00382"/>
    </source>
</evidence>
<dbReference type="GO" id="GO:0030473">
    <property type="term" value="P:nuclear migration along microtubule"/>
    <property type="evidence" value="ECO:0007669"/>
    <property type="project" value="UniProtKB-ARBA"/>
</dbReference>
<dbReference type="Pfam" id="PF08393">
    <property type="entry name" value="DHC_N2"/>
    <property type="match status" value="1"/>
</dbReference>
<dbReference type="InterPro" id="IPR043157">
    <property type="entry name" value="Dynein_AAA1S"/>
</dbReference>
<gene>
    <name evidence="19" type="ORF">PACTADRAFT_20118</name>
</gene>
<evidence type="ECO:0000256" key="7">
    <source>
        <dbReference type="ARBA" id="ARBA00022701"/>
    </source>
</evidence>
<keyword evidence="6" id="KW-0963">Cytoplasm</keyword>
<dbReference type="Gene3D" id="1.10.8.1220">
    <property type="match status" value="1"/>
</dbReference>
<comment type="subcellular location">
    <subcellularLocation>
        <location evidence="1">Cytoplasm</location>
        <location evidence="1">Cytoskeleton</location>
    </subcellularLocation>
</comment>
<dbReference type="OrthoDB" id="447173at2759"/>
<evidence type="ECO:0000256" key="5">
    <source>
        <dbReference type="ARBA" id="ARBA00022459"/>
    </source>
</evidence>
<dbReference type="FunFam" id="1.10.8.720:FF:000003">
    <property type="entry name" value="Cytoplasmic dynein heavy chain 2"/>
    <property type="match status" value="1"/>
</dbReference>
<dbReference type="InterPro" id="IPR024743">
    <property type="entry name" value="Dynein_HC_stalk"/>
</dbReference>
<dbReference type="Gene3D" id="1.20.920.30">
    <property type="match status" value="1"/>
</dbReference>
<dbReference type="SUPFAM" id="SSF52540">
    <property type="entry name" value="P-loop containing nucleoside triphosphate hydrolases"/>
    <property type="match status" value="4"/>
</dbReference>
<reference evidence="20" key="1">
    <citation type="submission" date="2016-05" db="EMBL/GenBank/DDBJ databases">
        <title>Comparative genomics of biotechnologically important yeasts.</title>
        <authorList>
            <consortium name="DOE Joint Genome Institute"/>
            <person name="Riley R."/>
            <person name="Haridas S."/>
            <person name="Wolfe K.H."/>
            <person name="Lopes M.R."/>
            <person name="Hittinger C.T."/>
            <person name="Goker M."/>
            <person name="Salamov A."/>
            <person name="Wisecaver J."/>
            <person name="Long T.M."/>
            <person name="Aerts A.L."/>
            <person name="Barry K."/>
            <person name="Choi C."/>
            <person name="Clum A."/>
            <person name="Coughlan A.Y."/>
            <person name="Deshpande S."/>
            <person name="Douglass A.P."/>
            <person name="Hanson S.J."/>
            <person name="Klenk H.-P."/>
            <person name="Labutti K."/>
            <person name="Lapidus A."/>
            <person name="Lindquist E."/>
            <person name="Lipzen A."/>
            <person name="Meier-Kolthoff J.P."/>
            <person name="Ohm R.A."/>
            <person name="Otillar R.P."/>
            <person name="Pangilinan J."/>
            <person name="Peng Y."/>
            <person name="Rokas A."/>
            <person name="Rosa C.A."/>
            <person name="Scheuner C."/>
            <person name="Sibirny A.A."/>
            <person name="Slot J.C."/>
            <person name="Stielow J.B."/>
            <person name="Sun H."/>
            <person name="Kurtzman C.P."/>
            <person name="Blackwell M."/>
            <person name="Grigoriev I.V."/>
            <person name="Jeffries T.W."/>
        </authorList>
    </citation>
    <scope>NUCLEOTIDE SEQUENCE [LARGE SCALE GENOMIC DNA]</scope>
    <source>
        <strain evidence="20">NRRL Y-2460</strain>
    </source>
</reference>
<evidence type="ECO:0000256" key="9">
    <source>
        <dbReference type="ARBA" id="ARBA00022741"/>
    </source>
</evidence>
<dbReference type="Pfam" id="PF12774">
    <property type="entry name" value="AAA_6"/>
    <property type="match status" value="1"/>
</dbReference>
<feature type="domain" description="AAA+ ATPase" evidence="18">
    <location>
        <begin position="2730"/>
        <end position="2886"/>
    </location>
</feature>
<dbReference type="Pfam" id="PF18198">
    <property type="entry name" value="AAA_lid_11"/>
    <property type="match status" value="1"/>
</dbReference>
<evidence type="ECO:0000313" key="20">
    <source>
        <dbReference type="Proteomes" id="UP000094236"/>
    </source>
</evidence>
<dbReference type="Pfam" id="PF12775">
    <property type="entry name" value="AAA_7"/>
    <property type="match status" value="1"/>
</dbReference>
<dbReference type="Pfam" id="PF22597">
    <property type="entry name" value="DYN_lid"/>
    <property type="match status" value="1"/>
</dbReference>
<evidence type="ECO:0000256" key="15">
    <source>
        <dbReference type="ARBA" id="ARBA00033439"/>
    </source>
</evidence>
<organism evidence="19 20">
    <name type="scientific">Pachysolen tannophilus NRRL Y-2460</name>
    <dbReference type="NCBI Taxonomy" id="669874"/>
    <lineage>
        <taxon>Eukaryota</taxon>
        <taxon>Fungi</taxon>
        <taxon>Dikarya</taxon>
        <taxon>Ascomycota</taxon>
        <taxon>Saccharomycotina</taxon>
        <taxon>Pichiomycetes</taxon>
        <taxon>Pachysolenaceae</taxon>
        <taxon>Pachysolen</taxon>
    </lineage>
</organism>
<dbReference type="Gene3D" id="1.20.58.1120">
    <property type="match status" value="1"/>
</dbReference>
<dbReference type="PANTHER" id="PTHR45703">
    <property type="entry name" value="DYNEIN HEAVY CHAIN"/>
    <property type="match status" value="1"/>
</dbReference>
<dbReference type="InterPro" id="IPR024317">
    <property type="entry name" value="Dynein_heavy_chain_D4_dom"/>
</dbReference>
<dbReference type="FunFam" id="3.40.50.300:FF:000122">
    <property type="entry name" value="Cytoplasmic dynein 1 heavy chain"/>
    <property type="match status" value="1"/>
</dbReference>
<dbReference type="GO" id="GO:0051959">
    <property type="term" value="F:dynein light intermediate chain binding"/>
    <property type="evidence" value="ECO:0007669"/>
    <property type="project" value="InterPro"/>
</dbReference>
<evidence type="ECO:0000256" key="4">
    <source>
        <dbReference type="ARBA" id="ARBA00022197"/>
    </source>
</evidence>
<dbReference type="FunFam" id="1.20.140.100:FF:000002">
    <property type="entry name" value="Cytoplasmic dynein heavy chain 1"/>
    <property type="match status" value="1"/>
</dbReference>
<dbReference type="Gene3D" id="1.20.920.20">
    <property type="match status" value="1"/>
</dbReference>
<comment type="similarity">
    <text evidence="2">Belongs to the dynein heavy chain family.</text>
</comment>
<dbReference type="Pfam" id="PF17852">
    <property type="entry name" value="Dynein_AAA_lid"/>
    <property type="match status" value="1"/>
</dbReference>
<keyword evidence="7" id="KW-0493">Microtubule</keyword>
<dbReference type="Pfam" id="PF03028">
    <property type="entry name" value="Dynein_heavy"/>
    <property type="match status" value="1"/>
</dbReference>
<feature type="non-terminal residue" evidence="19">
    <location>
        <position position="4112"/>
    </location>
</feature>
<evidence type="ECO:0000256" key="14">
    <source>
        <dbReference type="ARBA" id="ARBA00023212"/>
    </source>
</evidence>
<evidence type="ECO:0000256" key="2">
    <source>
        <dbReference type="ARBA" id="ARBA00008887"/>
    </source>
</evidence>
<evidence type="ECO:0000256" key="12">
    <source>
        <dbReference type="ARBA" id="ARBA00023054"/>
    </source>
</evidence>
<dbReference type="InterPro" id="IPR003593">
    <property type="entry name" value="AAA+_ATPase"/>
</dbReference>
<keyword evidence="20" id="KW-1185">Reference proteome</keyword>
<dbReference type="STRING" id="669874.A0A1E4U333"/>
<evidence type="ECO:0000256" key="8">
    <source>
        <dbReference type="ARBA" id="ARBA00022737"/>
    </source>
</evidence>
<dbReference type="GO" id="GO:0000070">
    <property type="term" value="P:mitotic sister chromatid segregation"/>
    <property type="evidence" value="ECO:0007669"/>
    <property type="project" value="UniProtKB-ARBA"/>
</dbReference>
<evidence type="ECO:0000313" key="19">
    <source>
        <dbReference type="EMBL" id="ODV98401.1"/>
    </source>
</evidence>
<dbReference type="GO" id="GO:0005524">
    <property type="term" value="F:ATP binding"/>
    <property type="evidence" value="ECO:0007669"/>
    <property type="project" value="UniProtKB-KW"/>
</dbReference>
<evidence type="ECO:0000256" key="6">
    <source>
        <dbReference type="ARBA" id="ARBA00022490"/>
    </source>
</evidence>
<comment type="subunit">
    <text evidence="3">Consists of at least two heavy chains and a number of intermediate and light chains.</text>
</comment>
<dbReference type="InterPro" id="IPR004273">
    <property type="entry name" value="Dynein_heavy_D6_P-loop"/>
</dbReference>
<dbReference type="FunFam" id="3.40.50.300:FF:002357">
    <property type="entry name" value="Glutathione S-transferase class-mu 26 kDa isozyme"/>
    <property type="match status" value="1"/>
</dbReference>
<name>A0A1E4U333_PACTA</name>
<evidence type="ECO:0000256" key="11">
    <source>
        <dbReference type="ARBA" id="ARBA00023017"/>
    </source>
</evidence>
<dbReference type="InterPro" id="IPR041466">
    <property type="entry name" value="Dynein_AAA5_ext"/>
</dbReference>
<keyword evidence="5" id="KW-0415">Karyogamy</keyword>
<evidence type="ECO:0000256" key="10">
    <source>
        <dbReference type="ARBA" id="ARBA00022840"/>
    </source>
</evidence>
<dbReference type="PANTHER" id="PTHR45703:SF36">
    <property type="entry name" value="DYNEIN HEAVY CHAIN, CYTOPLASMIC"/>
    <property type="match status" value="1"/>
</dbReference>
<dbReference type="GO" id="GO:0005816">
    <property type="term" value="C:spindle pole body"/>
    <property type="evidence" value="ECO:0007669"/>
    <property type="project" value="UniProtKB-ARBA"/>
</dbReference>
<dbReference type="InterPro" id="IPR041658">
    <property type="entry name" value="AAA_lid_11"/>
</dbReference>
<keyword evidence="8" id="KW-0677">Repeat</keyword>
<dbReference type="GO" id="GO:1902850">
    <property type="term" value="P:microtubule cytoskeleton organization involved in mitosis"/>
    <property type="evidence" value="ECO:0007669"/>
    <property type="project" value="UniProtKB-ARBA"/>
</dbReference>
<dbReference type="Pfam" id="PF12781">
    <property type="entry name" value="AAA_9"/>
    <property type="match status" value="1"/>
</dbReference>
<dbReference type="GO" id="GO:0045505">
    <property type="term" value="F:dynein intermediate chain binding"/>
    <property type="evidence" value="ECO:0007669"/>
    <property type="project" value="InterPro"/>
</dbReference>
<dbReference type="Gene3D" id="3.20.180.20">
    <property type="entry name" value="Dynein heavy chain, N-terminal domain 2"/>
    <property type="match status" value="1"/>
</dbReference>
<protein>
    <recommendedName>
        <fullName evidence="4">Dynein heavy chain, cytoplasmic</fullName>
    </recommendedName>
    <alternativeName>
        <fullName evidence="15">Dynein heavy chain, cytosolic</fullName>
    </alternativeName>
</protein>
<dbReference type="GO" id="GO:0005938">
    <property type="term" value="C:cell cortex"/>
    <property type="evidence" value="ECO:0007669"/>
    <property type="project" value="UniProtKB-ARBA"/>
</dbReference>
<keyword evidence="10" id="KW-0067">ATP-binding</keyword>
<feature type="coiled-coil region" evidence="17">
    <location>
        <begin position="2996"/>
        <end position="3051"/>
    </location>
</feature>
<dbReference type="CDD" id="cd00009">
    <property type="entry name" value="AAA"/>
    <property type="match status" value="1"/>
</dbReference>
<dbReference type="InterPro" id="IPR013594">
    <property type="entry name" value="Dynein_heavy_tail"/>
</dbReference>
<dbReference type="Pfam" id="PF12780">
    <property type="entry name" value="AAA_8"/>
    <property type="match status" value="1"/>
</dbReference>
<sequence>VSTIAIIKPKGSLSSEIPLEAQLQVFNLQHNEKEKNTFETLRALISNGISPYFDSLTNKVSDDNGNSGNVGEYSSIEITKKKLYELVTLLGNSQHNIQTPNLLMSVNPIIKKSIENYGNDAIEHIESQNLLTDSSFLNELQNSVNTWIKLCQEVTHLNHDPASGTAADEISFWISLEKALLSIQEQLSSAEVSLTLDVLKKAKRFHATVSFLSDTGINEALLRAQKYNQLLKDFPLDEILSLTSFSKLEEAVILVFNHLKKLRVTEYPISRVLPFVELISVEVEIRLRAILKEYDLAALPYNEFNDIMNKINLCFNTYDEQLKEFISLARELSRKRSEKLILVRINSKTDTLKEKIYQINSFRKSHEELKTTIHLLNNEELNDLLSYAYESIKVIDIYDQNKWNSAETIYNERLAKIEAIVIKMLKDSLSNCKNANEMFGIFEKFSTLLAKPNIRNSVQEYQSQLLEIIKSEIQNLSSQLIQQKEISKLFNLRDLPPVTSMIIWAKQVEKNLNFFSDKLQLVLGDDWKQYPEGQKLYAELSVFKNKLDVQPLYESWLKDSLHMGNNSENLKIFKIIKVNNNNNNVKSDQKFFEIVINFDYSIIDLFKEVKHLSFLKFNVPHSISLKSRNIRKVYPKIISLSETLSLWNLALQEVDKLSDLKMLMDPDKERIIELISGLVDIEWGTLIKAQDIGEVDDELDGSQSFMKDLYEMKVWNNVNHLEEVTLVFYANLEFLNKTKASLIQLFEQLAIIKYDFDEFSNLISEVQKIVDEIILKGFTNVGNLVSVINEKLSQILTNKCIKELDLWYNSVNFDNSDDLSDDFDNEKSRFVSYLKFEMIVKDQTIMISPMIESAKVSWLLGLQKLVKVILDQKKITSERFDVFQVNAVNANSKIKIDETQKLETFSSIIFFIARDIERCLNLVDFKFKKISKYLEDCFKFQSLWELQIEDVVVFLGEDVESWILLLNELKESRDAFDTVETSKSFGYITIDYEHIQFKVTAKYDIWQRQIALKFSEVLNLSMKNFHSAVLNSRKSLEKLDYKDSIQDTISLISNINRIQLNLPYFEARLKLIEQAELLLVKNRFRFGSDWLTSEQVHDDFFSLIEIFDKRSKLIEGKRDSIISKINSESLKIEDSISTALFDWSTAKPVSGNIAPAEALKILVTFENKLISLKKSKDDLVSSSKILGIDLKLVSSVESTLEEISDLKNVWNSINELWETLANFKTQKWIEISPLSLHRQLDDLLSKSRSMPLRIRQYTAFEGAQDIIKNYIKANTLVTDLKSAMKLRHWQNLFKSLNKKFVFTSMEEMTLGDIWDLDILANEGLFKNMIIQAYGEKSIEDKLNDIKETWKNTTFDLFNYHDKCRLVKNWDVLFQICEDNLNSLTTMRHSPYYLLFEQEASLLEEQLNKMFSLLDIWIEVQKEFVYIDGVFGGNSDVRKLLPLETSRFSNISSEFFLILKSVYKSAIAIDSLTVSDIHRSMERTLDVLIKIRRSLSDYLEQQRDNFPRFYFVGNEDLLEIIGNSNDLPIIAKHFKKMFAGIADASVKKETGEITHIISEEGEHIELFNSVQLKESPPLHEWLAELELETKITLSKLLENSINEFSNILGNDFEMESLVSWMDSYPSQICIVTSQVCWTKAIEAEILGSSNLDAVKSNIMKALKFLAKLVNQDQSLIKRRKFENLIIEFIHQKDIITLLVAKGVNSIDNYSWRSQLTFYYDSENPDYLSRLIVRQANSSTKYGFEYLGVPARLAYTPLIDKCILAMTQALNERKGGSPFGPAGTGKTETIKFLSQNLGKMVYIFNFDESFQFSSISRILLGICQVGAWGCFDEFNRLDEKMLSAVSTQIEKIELGLSFQTSSNKIELLGKQTAVHPESGIFVTMNPGYAGRSTLPENLKKLFRSFSMNKPDREVIAEVVLNSQGFTTAASLAKKIVPFFSQLEEKTSRQTHYDFGVRALKSTLIHCGINNRKTIDTNAGVDELLIVLKSLEETIRPKLTSADEKIFTKLEDEFFGLSYQLDSQEELISCLKTVSQVSGITLSSEFIKKVIQLYQIQSTHHGIMLVGEAGVGKSTIWKTLLSALDRIEDCESIRYIIDCKVITKDKIYGSLDPITRDWTDGIFTHILRRIAENLRGESSRRTWIIFDGDIDPEWVESLNSVLDDNKILTLPNGERISLPPNVRLIFEVDTLRYATPATVSRCGIVFIGNPVVNETELLSKLVFDFGSRDGFDEDSSNLSFQNLQKSYSQCILNILKPTVLSEIIAKGSTLVHYMDYNVVHTLTMFQMMSRVFLDKIASSGYFDIVTEFTTKAVLLSLAWAFAGDSSTEDREMFSSFLLDMFNENIPGGTLFDYTINLPNCDFVTFFVPEISLEKQELLKPDLLIPTTDTVKHEELIYSIIHQHKTLIMCGPPGSGKTMTLFAALRKSPDLVFVDINFSKETTPELLLKTLEQYCDYKKLASGTILAPKIPGKWLVIFADELNLPKVDKFNSQKVISFMRELVERGGFYKSNQWIHLKNVQFVGACNPPSDPGRHALSMRFLRNTMVISVNYPNKKSLCQIYNTLMTSIFRGSKLIQYATFFSSSIIDIYLNLKSKFTEEIFSPRDITRVIKSFFVYLEDASDLEKALRILLFNLLRVFSDRMSKEIDRIEIFEIYKTALESHFPNISPEVFKQPLLYSNWFSMGYEEVKYAEFRSFVSERLRIFCEEETDVPLVLYDELLDHVLRIDRVLRQPQGHMILIGTSTSGKTTLAKFVSWVNGLKTYKLLTNRKFSLEDFDQELRDVLVRVTIKNEKLCFIVDESNILETAFLERMNNLLSNCEIPGLFDEEEIKVMTNRLGLEESEFTNFFKNKISENLHVIFTISDSDDIHSPRILSSPALLNRCAVNWMGDWSNKTLYQVATSLIHNLPVDMPNYSEPASFEKCITQSIQSYGDVVVDSLVFIHRAKVNNCDRFFQSPGTFLDFTNHFSRIFMQKEEELQNHQKHINVGLDKLRDAVLAVRDLKEMLSSQKADLETKDKEARSMLNKMLSEQNEAERKEEASIEIQTALEEQEKEVTKRRAIVMEDLAAAEPAVLEAQRGVKNIKKEHLNELKAMRTPPEAVVLTLKSVCDLIGYNPETWRDIQSIIRSDSFIVDIVNFDNERQCTQDVINYMHEKYLSRPDYNYTTANRASKACGPLLQWVEAQIRYASILEKVGPLRDEVHTLENEAKQTKVKLNAVDEMIRDLRNSIEHYKDDYSSLIRETEQIKTAMSTVVQKVRRSEKLIEDLTGERERWRASVKEFHLQRKCLVGNSLLSAAFLSYCGYYDQKTRFNLLRIWKSKLMSSGIAVDENYVTTNYLSTPSNIIKWEENGTPNDDLFIENMIMLTHSQRFPYIIDPSGKMLEILTAEILPRKLIITSFLDDGFVKKLENALRFGSSILIQDAEKYDPIISQILSKEVHRTGGRTLMCLGKQEIDCTDGFKLYLYTRDPSVKIPPFVSSRTTTINFTVTASSLEAHSLNMTLKKENPEIEEQRLELIKIQGEYKVHLRKLEDQLLKSLTDSNGNILDNDEIINTLEILKHDSTDISKKMEETSHIMEKMDSILVQYYPLASSCSSLYIMLDSFKNANRFYQFSLGYFVELLTCVLNSERNLDPRHNKVDDLVKKLYQEVYSRTALSLLHEDRVILCLTMFALYFNFKHNVSLLPIVIAILRTISKKDANVEDLIRITNLMEIKVDHELLESCYNDWSEESFKTLIKNVKDYDFIIPLLKSSFKIKNASNECLSVFTEVSKFFLENSNSPYGSKYSLSDVVLFNNEHSSKPIVLCSPEGYDATFKVESIKQEFCIDKLVVIAMGSNEAIEIADKEINKAAKEGYWVLIQNVQMSNNWLEYLQKNLESLVLPHRNFRLFLTCSLASKLPITLLRESSVLIFENSPGIKSVMLELFVNIPHEKLETEKPIEKKYLYFLLCWFHAVLQERLRFVPIGFNKYYEFNNTDFELGIATIDKWVAEIAKGRTNVAPEHLPWEALQILISEIVYGAKVDIKEDLQILIELSRKIFRLESFDNGFNIIEYDEITSLDKLFPPEIKSVKNLSDWIRNELPDMQPPTWLGLNNDVELKIKAEKGRQVASTVSTLLEQ</sequence>
<feature type="coiled-coil region" evidence="17">
    <location>
        <begin position="3198"/>
        <end position="3239"/>
    </location>
</feature>
<dbReference type="FunFam" id="1.20.920.20:FF:000002">
    <property type="entry name" value="Cytoplasmic dynein 1 heavy chain"/>
    <property type="match status" value="1"/>
</dbReference>
<dbReference type="InterPro" id="IPR027417">
    <property type="entry name" value="P-loop_NTPase"/>
</dbReference>
<dbReference type="SMART" id="SM00382">
    <property type="entry name" value="AAA"/>
    <property type="match status" value="4"/>
</dbReference>
<evidence type="ECO:0000256" key="17">
    <source>
        <dbReference type="SAM" id="Coils"/>
    </source>
</evidence>
<dbReference type="Gene3D" id="1.20.140.100">
    <property type="entry name" value="Dynein heavy chain, N-terminal domain 2"/>
    <property type="match status" value="1"/>
</dbReference>
<comment type="function">
    <text evidence="16">Cytoplasmic dynein acts as a motor for the intracellular retrograde motility of vesicles and organelles along microtubules. Dynein has ATPase activity; the force-producing power stroke is thought to occur on release of ADP. Required to maintain uniform nuclear distribution in hyphae. May play an important role in the proper orientation of the mitotic spindle into the budding daughter cell yeast. Probably required for normal progression of the cell cycle.</text>
</comment>
<keyword evidence="9" id="KW-0547">Nucleotide-binding</keyword>
<feature type="domain" description="AAA+ ATPase" evidence="18">
    <location>
        <begin position="2399"/>
        <end position="2547"/>
    </location>
</feature>
<dbReference type="Gene3D" id="1.10.472.130">
    <property type="match status" value="1"/>
</dbReference>
<evidence type="ECO:0000256" key="1">
    <source>
        <dbReference type="ARBA" id="ARBA00004245"/>
    </source>
</evidence>
<feature type="domain" description="AAA+ ATPase" evidence="18">
    <location>
        <begin position="1772"/>
        <end position="1909"/>
    </location>
</feature>
<keyword evidence="11" id="KW-0243">Dynein</keyword>
<feature type="non-terminal residue" evidence="19">
    <location>
        <position position="1"/>
    </location>
</feature>
<dbReference type="Pfam" id="PF08385">
    <property type="entry name" value="DHC_N1"/>
    <property type="match status" value="1"/>
</dbReference>
<dbReference type="Gene3D" id="6.10.140.1060">
    <property type="match status" value="1"/>
</dbReference>
<keyword evidence="13" id="KW-0505">Motor protein</keyword>
<evidence type="ECO:0000256" key="16">
    <source>
        <dbReference type="ARBA" id="ARBA00053342"/>
    </source>
</evidence>
<feature type="domain" description="AAA+ ATPase" evidence="18">
    <location>
        <begin position="2056"/>
        <end position="2255"/>
    </location>
</feature>
<dbReference type="FunFam" id="3.40.50.300:FF:000996">
    <property type="entry name" value="Cytoplasmic dynein heavy chain"/>
    <property type="match status" value="1"/>
</dbReference>
<dbReference type="InterPro" id="IPR013602">
    <property type="entry name" value="Dynein_heavy_linker"/>
</dbReference>
<dbReference type="InterPro" id="IPR026983">
    <property type="entry name" value="DHC"/>
</dbReference>
<dbReference type="GO" id="GO:0000741">
    <property type="term" value="P:karyogamy"/>
    <property type="evidence" value="ECO:0007669"/>
    <property type="project" value="UniProtKB-KW"/>
</dbReference>
<dbReference type="InterPro" id="IPR035699">
    <property type="entry name" value="AAA_6"/>
</dbReference>
<dbReference type="InterPro" id="IPR042222">
    <property type="entry name" value="Dynein_2_N"/>
</dbReference>
<dbReference type="Gene3D" id="3.40.50.300">
    <property type="entry name" value="P-loop containing nucleotide triphosphate hydrolases"/>
    <property type="match status" value="5"/>
</dbReference>
<dbReference type="GO" id="GO:0005868">
    <property type="term" value="C:cytoplasmic dynein complex"/>
    <property type="evidence" value="ECO:0007669"/>
    <property type="project" value="UniProtKB-ARBA"/>
</dbReference>
<evidence type="ECO:0000256" key="3">
    <source>
        <dbReference type="ARBA" id="ARBA00011655"/>
    </source>
</evidence>
<dbReference type="Gene3D" id="1.10.8.710">
    <property type="match status" value="1"/>
</dbReference>
<dbReference type="FunFam" id="1.10.287.2620:FF:000001">
    <property type="entry name" value="Cytoplasmic dynein heavy chain 1"/>
    <property type="match status" value="1"/>
</dbReference>
<proteinExistence type="inferred from homology"/>